<dbReference type="InterPro" id="IPR045851">
    <property type="entry name" value="AMP-bd_C_sf"/>
</dbReference>
<dbReference type="InterPro" id="IPR042099">
    <property type="entry name" value="ANL_N_sf"/>
</dbReference>
<dbReference type="AlphaFoldDB" id="A0A482TYY2"/>
<dbReference type="Gene3D" id="3.40.50.12780">
    <property type="entry name" value="N-terminal domain of ligase-like"/>
    <property type="match status" value="1"/>
</dbReference>
<evidence type="ECO:0000256" key="4">
    <source>
        <dbReference type="ARBA" id="ARBA00023136"/>
    </source>
</evidence>
<dbReference type="InterPro" id="IPR020845">
    <property type="entry name" value="AMP-binding_CS"/>
</dbReference>
<dbReference type="PANTHER" id="PTHR43767:SF8">
    <property type="entry name" value="LONG-CHAIN-FATTY-ACID--COA LIGASE"/>
    <property type="match status" value="1"/>
</dbReference>
<evidence type="ECO:0000256" key="7">
    <source>
        <dbReference type="ARBA" id="ARBA00042773"/>
    </source>
</evidence>
<keyword evidence="3 10" id="KW-0436">Ligase</keyword>
<name>A0A482TYY2_9PSED</name>
<dbReference type="PANTHER" id="PTHR43767">
    <property type="entry name" value="LONG-CHAIN-FATTY-ACID--COA LIGASE"/>
    <property type="match status" value="1"/>
</dbReference>
<dbReference type="GO" id="GO:0004467">
    <property type="term" value="F:long-chain fatty acid-CoA ligase activity"/>
    <property type="evidence" value="ECO:0007669"/>
    <property type="project" value="UniProtKB-EC"/>
</dbReference>
<evidence type="ECO:0000256" key="6">
    <source>
        <dbReference type="ARBA" id="ARBA00039545"/>
    </source>
</evidence>
<evidence type="ECO:0000256" key="2">
    <source>
        <dbReference type="ARBA" id="ARBA00005005"/>
    </source>
</evidence>
<dbReference type="EC" id="6.2.1.3" evidence="5"/>
<evidence type="ECO:0000256" key="3">
    <source>
        <dbReference type="ARBA" id="ARBA00022598"/>
    </source>
</evidence>
<dbReference type="InterPro" id="IPR025110">
    <property type="entry name" value="AMP-bd_C"/>
</dbReference>
<accession>A0A482TYY2</accession>
<evidence type="ECO:0000313" key="11">
    <source>
        <dbReference type="Proteomes" id="UP000282800"/>
    </source>
</evidence>
<gene>
    <name evidence="10" type="ORF">EJA06_022450</name>
</gene>
<protein>
    <recommendedName>
        <fullName evidence="6">Long-chain-fatty-acid--CoA ligase</fullName>
        <ecNumber evidence="5">6.2.1.3</ecNumber>
    </recommendedName>
    <alternativeName>
        <fullName evidence="7">Long-chain acyl-CoA synthetase</fullName>
    </alternativeName>
</protein>
<organism evidence="10 11">
    <name type="scientific">Pseudomonas songnenensis</name>
    <dbReference type="NCBI Taxonomy" id="1176259"/>
    <lineage>
        <taxon>Bacteria</taxon>
        <taxon>Pseudomonadati</taxon>
        <taxon>Pseudomonadota</taxon>
        <taxon>Gammaproteobacteria</taxon>
        <taxon>Pseudomonadales</taxon>
        <taxon>Pseudomonadaceae</taxon>
        <taxon>Pseudomonas</taxon>
    </lineage>
</organism>
<sequence length="558" mass="60674">MSMSKPWQQSYPPSLRDYRIDPQALRGSVADFARHGAEHFADAPAFTIVLPTGLHADITFSEVDALSDAFAAYLLKEQGLKSGDVVAIQLPNSLHYPIAVLGTWKAGLIVTNVNPLYTARELEAQLTDSGAKLLVACDLFVGRAEAVIAEKGVRLVTTSLGDFFPPAVGAAIQQKLAAESGGDLTPRIAHQRFSEALTIGQGQLPVQAEPHPVALYQYTGGTTGRSKGAVLSHANLLAVLRMAEDYISAHDVYIEPGEAIVTVPPLYHIFAFNFNFLLFFRRGGRNLLVPNPRPLSNVFPAFDKFPVRWMTGVDTLYAGLLAEPWLQANPPKLKLAVSGGTSLRPSTAERWQAAVGQILEGYGLTETSCFVSFNPPGPTSRPGTVGLPMPGSQVRIADSAGRELAMGTPGELLVRGPHIVERYLNRPDETAEAFADGWFRTGDIAVMDEQGYIRIVDRKKDMILVSGFNVYPNEVEDVIAEHPDVSEVAVIGVADEITGEAIRAFVALRRPGLDGEAIIRHCRERLTAYKVPKQIVFREQLPKSPIGKILRAELRAGR</sequence>
<dbReference type="Pfam" id="PF13193">
    <property type="entry name" value="AMP-binding_C"/>
    <property type="match status" value="1"/>
</dbReference>
<dbReference type="OrthoDB" id="9803968at2"/>
<dbReference type="InterPro" id="IPR050237">
    <property type="entry name" value="ATP-dep_AMP-bd_enzyme"/>
</dbReference>
<comment type="caution">
    <text evidence="10">The sequence shown here is derived from an EMBL/GenBank/DDBJ whole genome shotgun (WGS) entry which is preliminary data.</text>
</comment>
<reference evidence="10 11" key="1">
    <citation type="submission" date="2019-01" db="EMBL/GenBank/DDBJ databases">
        <title>High-quality draft genome of. Pseudomonas songnenensis str. L103, a full-fledged denitrifier isolated from 100 meters deep aquifer in a heavily nitrogen fertilized agricultural area.</title>
        <authorList>
            <person name="Liu M."/>
            <person name="Liu B."/>
        </authorList>
    </citation>
    <scope>NUCLEOTIDE SEQUENCE [LARGE SCALE GENOMIC DNA]</scope>
    <source>
        <strain evidence="10 11">L103</strain>
    </source>
</reference>
<feature type="domain" description="AMP-dependent synthetase/ligase" evidence="8">
    <location>
        <begin position="35"/>
        <end position="424"/>
    </location>
</feature>
<dbReference type="GO" id="GO:0016020">
    <property type="term" value="C:membrane"/>
    <property type="evidence" value="ECO:0007669"/>
    <property type="project" value="UniProtKB-SubCell"/>
</dbReference>
<evidence type="ECO:0000313" key="10">
    <source>
        <dbReference type="EMBL" id="RYJ58362.1"/>
    </source>
</evidence>
<evidence type="ECO:0000256" key="1">
    <source>
        <dbReference type="ARBA" id="ARBA00004170"/>
    </source>
</evidence>
<dbReference type="InterPro" id="IPR000873">
    <property type="entry name" value="AMP-dep_synth/lig_dom"/>
</dbReference>
<comment type="pathway">
    <text evidence="2">Lipid metabolism; fatty acid beta-oxidation.</text>
</comment>
<dbReference type="Pfam" id="PF00501">
    <property type="entry name" value="AMP-binding"/>
    <property type="match status" value="1"/>
</dbReference>
<dbReference type="PROSITE" id="PS00455">
    <property type="entry name" value="AMP_BINDING"/>
    <property type="match status" value="1"/>
</dbReference>
<keyword evidence="4" id="KW-0472">Membrane</keyword>
<dbReference type="Proteomes" id="UP000282800">
    <property type="component" value="Unassembled WGS sequence"/>
</dbReference>
<dbReference type="RefSeq" id="WP_125898744.1">
    <property type="nucleotide sequence ID" value="NZ_RWYU02000014.1"/>
</dbReference>
<dbReference type="SUPFAM" id="SSF56801">
    <property type="entry name" value="Acetyl-CoA synthetase-like"/>
    <property type="match status" value="1"/>
</dbReference>
<dbReference type="Gene3D" id="3.30.300.30">
    <property type="match status" value="1"/>
</dbReference>
<evidence type="ECO:0000259" key="9">
    <source>
        <dbReference type="Pfam" id="PF13193"/>
    </source>
</evidence>
<dbReference type="EMBL" id="RWYU02000014">
    <property type="protein sequence ID" value="RYJ58362.1"/>
    <property type="molecule type" value="Genomic_DNA"/>
</dbReference>
<feature type="domain" description="AMP-binding enzyme C-terminal" evidence="9">
    <location>
        <begin position="474"/>
        <end position="548"/>
    </location>
</feature>
<proteinExistence type="predicted"/>
<evidence type="ECO:0000259" key="8">
    <source>
        <dbReference type="Pfam" id="PF00501"/>
    </source>
</evidence>
<comment type="subcellular location">
    <subcellularLocation>
        <location evidence="1">Membrane</location>
        <topology evidence="1">Peripheral membrane protein</topology>
    </subcellularLocation>
</comment>
<evidence type="ECO:0000256" key="5">
    <source>
        <dbReference type="ARBA" id="ARBA00026121"/>
    </source>
</evidence>